<keyword evidence="3" id="KW-1185">Reference proteome</keyword>
<proteinExistence type="predicted"/>
<reference evidence="2 3" key="1">
    <citation type="submission" date="2016-10" db="EMBL/GenBank/DDBJ databases">
        <authorList>
            <person name="de Groot N.N."/>
        </authorList>
    </citation>
    <scope>NUCLEOTIDE SEQUENCE [LARGE SCALE GENOMIC DNA]</scope>
    <source>
        <strain evidence="2 3">DSM 44468</strain>
    </source>
</reference>
<dbReference type="InterPro" id="IPR057200">
    <property type="entry name" value="DUF7878"/>
</dbReference>
<dbReference type="RefSeq" id="WP_091512410.1">
    <property type="nucleotide sequence ID" value="NZ_CBDQZW010000015.1"/>
</dbReference>
<dbReference type="STRING" id="115433.SAMN05421835_11814"/>
<dbReference type="OrthoDB" id="4558509at2"/>
<organism evidence="2 3">
    <name type="scientific">Amycolatopsis sacchari</name>
    <dbReference type="NCBI Taxonomy" id="115433"/>
    <lineage>
        <taxon>Bacteria</taxon>
        <taxon>Bacillati</taxon>
        <taxon>Actinomycetota</taxon>
        <taxon>Actinomycetes</taxon>
        <taxon>Pseudonocardiales</taxon>
        <taxon>Pseudonocardiaceae</taxon>
        <taxon>Amycolatopsis</taxon>
    </lineage>
</organism>
<sequence length="267" mass="29541">MRLEYSALGAPDLRGRTEAEVFVHVEADLVVSDGGEEICTEGAFPVVELAAALREWQAQDERRDFEFPSLSLDGRWEVRIVRVSGGWQVVAEAVRGAVRPLAEIDAAVDEFVETLRADCTRQFGSWIDQYFPPGATPMRVSGIVEPRDPVVSGDPTTPFSVAWPRVGAAGMGLDVYRENQVHDRVHAGREANLSLTRVLAEAQPADLLHGVDYHGDTMFNVGQLRKIDQEFDAILARRPELASDVAALRTLFELVVRDRGYLWIAGD</sequence>
<gene>
    <name evidence="2" type="ORF">SAMN05421835_11814</name>
</gene>
<feature type="domain" description="DUF7878" evidence="1">
    <location>
        <begin position="14"/>
        <end position="116"/>
    </location>
</feature>
<evidence type="ECO:0000313" key="3">
    <source>
        <dbReference type="Proteomes" id="UP000199025"/>
    </source>
</evidence>
<accession>A0A1I3YI29</accession>
<dbReference type="AlphaFoldDB" id="A0A1I3YI29"/>
<dbReference type="Pfam" id="PF25297">
    <property type="entry name" value="DUF7878"/>
    <property type="match status" value="1"/>
</dbReference>
<dbReference type="Proteomes" id="UP000199025">
    <property type="component" value="Unassembled WGS sequence"/>
</dbReference>
<evidence type="ECO:0000313" key="2">
    <source>
        <dbReference type="EMBL" id="SFK31577.1"/>
    </source>
</evidence>
<evidence type="ECO:0000259" key="1">
    <source>
        <dbReference type="Pfam" id="PF25297"/>
    </source>
</evidence>
<dbReference type="EMBL" id="FORP01000018">
    <property type="protein sequence ID" value="SFK31577.1"/>
    <property type="molecule type" value="Genomic_DNA"/>
</dbReference>
<protein>
    <recommendedName>
        <fullName evidence="1">DUF7878 domain-containing protein</fullName>
    </recommendedName>
</protein>
<name>A0A1I3YI29_9PSEU</name>